<comment type="caution">
    <text evidence="2">The sequence shown here is derived from an EMBL/GenBank/DDBJ whole genome shotgun (WGS) entry which is preliminary data.</text>
</comment>
<dbReference type="Proteomes" id="UP001596528">
    <property type="component" value="Unassembled WGS sequence"/>
</dbReference>
<feature type="signal peptide" evidence="1">
    <location>
        <begin position="1"/>
        <end position="29"/>
    </location>
</feature>
<evidence type="ECO:0000313" key="3">
    <source>
        <dbReference type="Proteomes" id="UP001596528"/>
    </source>
</evidence>
<keyword evidence="3" id="KW-1185">Reference proteome</keyword>
<dbReference type="RefSeq" id="WP_138787946.1">
    <property type="nucleotide sequence ID" value="NZ_JBHTGQ010000023.1"/>
</dbReference>
<reference evidence="3" key="1">
    <citation type="journal article" date="2019" name="Int. J. Syst. Evol. Microbiol.">
        <title>The Global Catalogue of Microorganisms (GCM) 10K type strain sequencing project: providing services to taxonomists for standard genome sequencing and annotation.</title>
        <authorList>
            <consortium name="The Broad Institute Genomics Platform"/>
            <consortium name="The Broad Institute Genome Sequencing Center for Infectious Disease"/>
            <person name="Wu L."/>
            <person name="Ma J."/>
        </authorList>
    </citation>
    <scope>NUCLEOTIDE SEQUENCE [LARGE SCALE GENOMIC DNA]</scope>
    <source>
        <strain evidence="3">JCM 18657</strain>
    </source>
</reference>
<feature type="chain" id="PRO_5047147485" evidence="1">
    <location>
        <begin position="30"/>
        <end position="175"/>
    </location>
</feature>
<evidence type="ECO:0000256" key="1">
    <source>
        <dbReference type="SAM" id="SignalP"/>
    </source>
</evidence>
<keyword evidence="1" id="KW-0732">Signal</keyword>
<organism evidence="2 3">
    <name type="scientific">Paenibacillus thermoaerophilus</name>
    <dbReference type="NCBI Taxonomy" id="1215385"/>
    <lineage>
        <taxon>Bacteria</taxon>
        <taxon>Bacillati</taxon>
        <taxon>Bacillota</taxon>
        <taxon>Bacilli</taxon>
        <taxon>Bacillales</taxon>
        <taxon>Paenibacillaceae</taxon>
        <taxon>Paenibacillus</taxon>
    </lineage>
</organism>
<evidence type="ECO:0000313" key="2">
    <source>
        <dbReference type="EMBL" id="MFC7750452.1"/>
    </source>
</evidence>
<protein>
    <submittedName>
        <fullName evidence="2">Uncharacterized protein</fullName>
    </submittedName>
</protein>
<gene>
    <name evidence="2" type="ORF">ACFQWB_11015</name>
</gene>
<proteinExistence type="predicted"/>
<accession>A0ABW2V766</accession>
<sequence length="175" mass="19456">MREWRKTASLAAAAAAALILLALAPAGWARPEAAGSSFAESAPRRMTGGNLVDFLLQSPLAAPIVRTEWEWTLLSVDLSADDPALTREAVMRDLYTLTERAFRTTTNVQQTLIRVVVREPGGRGEQVIAVLYAKRDQWKHPAFGMPEQPVHAERWLAETYKLTMDADAWDRRRGG</sequence>
<dbReference type="EMBL" id="JBHTGQ010000023">
    <property type="protein sequence ID" value="MFC7750452.1"/>
    <property type="molecule type" value="Genomic_DNA"/>
</dbReference>
<name>A0ABW2V766_9BACL</name>